<dbReference type="AlphaFoldDB" id="A0A168RQ03"/>
<dbReference type="PANTHER" id="PTHR33695:SF1">
    <property type="entry name" value="LIPOPROTEIN SIGNAL PEPTIDASE"/>
    <property type="match status" value="1"/>
</dbReference>
<keyword evidence="11" id="KW-0449">Lipoprotein</keyword>
<dbReference type="RefSeq" id="WP_063625822.1">
    <property type="nucleotide sequence ID" value="NZ_LVLH01000014.1"/>
</dbReference>
<keyword evidence="7 9" id="KW-1133">Transmembrane helix</keyword>
<dbReference type="HAMAP" id="MF_00161">
    <property type="entry name" value="LspA"/>
    <property type="match status" value="1"/>
</dbReference>
<accession>A0A168RQ03</accession>
<keyword evidence="6 9" id="KW-0378">Hydrolase</keyword>
<evidence type="ECO:0000313" key="11">
    <source>
        <dbReference type="EMBL" id="OAB49182.1"/>
    </source>
</evidence>
<dbReference type="EC" id="3.4.23.36" evidence="9"/>
<feature type="transmembrane region" description="Helical" evidence="9">
    <location>
        <begin position="82"/>
        <end position="103"/>
    </location>
</feature>
<dbReference type="PANTHER" id="PTHR33695">
    <property type="entry name" value="LIPOPROTEIN SIGNAL PEPTIDASE"/>
    <property type="match status" value="1"/>
</dbReference>
<dbReference type="InterPro" id="IPR001872">
    <property type="entry name" value="Peptidase_A8"/>
</dbReference>
<feature type="active site" evidence="9">
    <location>
        <position position="166"/>
    </location>
</feature>
<name>A0A168RQ03_9BACT</name>
<dbReference type="PRINTS" id="PR00781">
    <property type="entry name" value="LIPOSIGPTASE"/>
</dbReference>
<evidence type="ECO:0000256" key="2">
    <source>
        <dbReference type="ARBA" id="ARBA00022475"/>
    </source>
</evidence>
<organism evidence="11 12">
    <name type="scientific">Mycoplasmopsis gallinarum</name>
    <dbReference type="NCBI Taxonomy" id="29557"/>
    <lineage>
        <taxon>Bacteria</taxon>
        <taxon>Bacillati</taxon>
        <taxon>Mycoplasmatota</taxon>
        <taxon>Mycoplasmoidales</taxon>
        <taxon>Metamycoplasmataceae</taxon>
        <taxon>Mycoplasmopsis</taxon>
    </lineage>
</organism>
<comment type="similarity">
    <text evidence="1 9 10">Belongs to the peptidase A8 family.</text>
</comment>
<dbReference type="OrthoDB" id="397153at2"/>
<feature type="transmembrane region" description="Helical" evidence="9">
    <location>
        <begin position="42"/>
        <end position="62"/>
    </location>
</feature>
<evidence type="ECO:0000313" key="12">
    <source>
        <dbReference type="Proteomes" id="UP000076983"/>
    </source>
</evidence>
<comment type="catalytic activity">
    <reaction evidence="9">
        <text>Release of signal peptides from bacterial membrane prolipoproteins. Hydrolyzes -Xaa-Yaa-Zaa-|-(S,diacylglyceryl)Cys-, in which Xaa is hydrophobic (preferably Leu), and Yaa (Ala or Ser) and Zaa (Gly or Ala) have small, neutral side chains.</text>
        <dbReference type="EC" id="3.4.23.36"/>
    </reaction>
</comment>
<keyword evidence="8 9" id="KW-0472">Membrane</keyword>
<dbReference type="GO" id="GO:0004190">
    <property type="term" value="F:aspartic-type endopeptidase activity"/>
    <property type="evidence" value="ECO:0007669"/>
    <property type="project" value="UniProtKB-UniRule"/>
</dbReference>
<keyword evidence="5 9" id="KW-0064">Aspartyl protease</keyword>
<keyword evidence="2 9" id="KW-1003">Cell membrane</keyword>
<feature type="transmembrane region" description="Helical" evidence="9">
    <location>
        <begin position="110"/>
        <end position="132"/>
    </location>
</feature>
<dbReference type="GO" id="GO:0005886">
    <property type="term" value="C:plasma membrane"/>
    <property type="evidence" value="ECO:0007669"/>
    <property type="project" value="UniProtKB-SubCell"/>
</dbReference>
<dbReference type="PATRIC" id="fig|29557.3.peg.42"/>
<dbReference type="Pfam" id="PF01252">
    <property type="entry name" value="Peptidase_A8"/>
    <property type="match status" value="1"/>
</dbReference>
<evidence type="ECO:0000256" key="10">
    <source>
        <dbReference type="RuleBase" id="RU004181"/>
    </source>
</evidence>
<dbReference type="Proteomes" id="UP000076983">
    <property type="component" value="Unassembled WGS sequence"/>
</dbReference>
<keyword evidence="4 9" id="KW-0812">Transmembrane</keyword>
<comment type="function">
    <text evidence="9">This protein specifically catalyzes the removal of signal peptides from prolipoproteins.</text>
</comment>
<evidence type="ECO:0000256" key="6">
    <source>
        <dbReference type="ARBA" id="ARBA00022801"/>
    </source>
</evidence>
<dbReference type="UniPathway" id="UPA00665"/>
<reference evidence="11 12" key="1">
    <citation type="submission" date="2016-03" db="EMBL/GenBank/DDBJ databases">
        <title>Genome sequence of Mycoplasma gallinarum strain Mgn_IPT.</title>
        <authorList>
            <person name="Yacoub E."/>
            <person name="Sirand-Pugnet P."/>
            <person name="Barre A."/>
            <person name="Maurier F."/>
            <person name="Blanchard A."/>
            <person name="Ben Abdelmoumen B.M."/>
        </authorList>
    </citation>
    <scope>NUCLEOTIDE SEQUENCE [LARGE SCALE GENOMIC DNA]</scope>
    <source>
        <strain evidence="11 12">Mgn_IPT</strain>
    </source>
</reference>
<comment type="pathway">
    <text evidence="9">Protein modification; lipoprotein biosynthesis (signal peptide cleavage).</text>
</comment>
<sequence length="222" mass="25594">MAEINGLNPKRNFKEIISEWWKKRVQNFQTKINEAKKNPKKLAFKYLIVLGIAFLLVLIDQLTKTYLFNWNSDHTDGAWTSIGYYDFGIIGIRSIGHYGVTIIPLKKSAVVINIVQTISILIILVLLIVPFYSNNWNYLIITSFIIAGDFGNMLDRFIFEGGMVKDILFIPFLERWTSKQLGTFNFADACIIIGGLYLIIYNLANFFKEKNSLEETEKKESE</sequence>
<dbReference type="EMBL" id="LVLH01000014">
    <property type="protein sequence ID" value="OAB49182.1"/>
    <property type="molecule type" value="Genomic_DNA"/>
</dbReference>
<gene>
    <name evidence="11" type="primary">lsp</name>
    <name evidence="9" type="synonym">lspA</name>
    <name evidence="11" type="ORF">MGALLINA_00510</name>
</gene>
<dbReference type="STRING" id="29557.MGALLINA_00510"/>
<keyword evidence="3 9" id="KW-0645">Protease</keyword>
<evidence type="ECO:0000256" key="5">
    <source>
        <dbReference type="ARBA" id="ARBA00022750"/>
    </source>
</evidence>
<evidence type="ECO:0000256" key="9">
    <source>
        <dbReference type="HAMAP-Rule" id="MF_00161"/>
    </source>
</evidence>
<feature type="transmembrane region" description="Helical" evidence="9">
    <location>
        <begin position="180"/>
        <end position="204"/>
    </location>
</feature>
<feature type="active site" evidence="9">
    <location>
        <position position="188"/>
    </location>
</feature>
<evidence type="ECO:0000256" key="4">
    <source>
        <dbReference type="ARBA" id="ARBA00022692"/>
    </source>
</evidence>
<evidence type="ECO:0000256" key="7">
    <source>
        <dbReference type="ARBA" id="ARBA00022989"/>
    </source>
</evidence>
<protein>
    <recommendedName>
        <fullName evidence="9">Lipoprotein signal peptidase</fullName>
        <ecNumber evidence="9">3.4.23.36</ecNumber>
    </recommendedName>
    <alternativeName>
        <fullName evidence="9">Prolipoprotein signal peptidase</fullName>
    </alternativeName>
    <alternativeName>
        <fullName evidence="9">Signal peptidase II</fullName>
        <shortName evidence="9">SPase II</shortName>
    </alternativeName>
</protein>
<dbReference type="GO" id="GO:0006508">
    <property type="term" value="P:proteolysis"/>
    <property type="evidence" value="ECO:0007669"/>
    <property type="project" value="UniProtKB-KW"/>
</dbReference>
<comment type="subcellular location">
    <subcellularLocation>
        <location evidence="9">Cell membrane</location>
        <topology evidence="9">Multi-pass membrane protein</topology>
    </subcellularLocation>
</comment>
<evidence type="ECO:0000256" key="3">
    <source>
        <dbReference type="ARBA" id="ARBA00022670"/>
    </source>
</evidence>
<comment type="caution">
    <text evidence="11">The sequence shown here is derived from an EMBL/GenBank/DDBJ whole genome shotgun (WGS) entry which is preliminary data.</text>
</comment>
<evidence type="ECO:0000256" key="8">
    <source>
        <dbReference type="ARBA" id="ARBA00023136"/>
    </source>
</evidence>
<keyword evidence="12" id="KW-1185">Reference proteome</keyword>
<proteinExistence type="inferred from homology"/>
<evidence type="ECO:0000256" key="1">
    <source>
        <dbReference type="ARBA" id="ARBA00006139"/>
    </source>
</evidence>